<comment type="caution">
    <text evidence="11">The sequence shown here is derived from an EMBL/GenBank/DDBJ whole genome shotgun (WGS) entry which is preliminary data.</text>
</comment>
<dbReference type="CDD" id="cd00130">
    <property type="entry name" value="PAS"/>
    <property type="match status" value="1"/>
</dbReference>
<dbReference type="PROSITE" id="PS50112">
    <property type="entry name" value="PAS"/>
    <property type="match status" value="1"/>
</dbReference>
<dbReference type="InterPro" id="IPR003594">
    <property type="entry name" value="HATPase_dom"/>
</dbReference>
<dbReference type="Pfam" id="PF13426">
    <property type="entry name" value="PAS_9"/>
    <property type="match status" value="1"/>
</dbReference>
<accession>A0ABQ3L244</accession>
<evidence type="ECO:0000259" key="9">
    <source>
        <dbReference type="PROSITE" id="PS50112"/>
    </source>
</evidence>
<protein>
    <recommendedName>
        <fullName evidence="2">histidine kinase</fullName>
        <ecNumber evidence="2">2.7.13.3</ecNumber>
    </recommendedName>
</protein>
<dbReference type="PRINTS" id="PR00344">
    <property type="entry name" value="BCTRLSENSOR"/>
</dbReference>
<dbReference type="InterPro" id="IPR006189">
    <property type="entry name" value="CHASE_dom"/>
</dbReference>
<keyword evidence="4" id="KW-0808">Transferase</keyword>
<evidence type="ECO:0000256" key="7">
    <source>
        <dbReference type="SAM" id="Phobius"/>
    </source>
</evidence>
<dbReference type="SUPFAM" id="SSF47384">
    <property type="entry name" value="Homodimeric domain of signal transducing histidine kinase"/>
    <property type="match status" value="1"/>
</dbReference>
<keyword evidence="6" id="KW-0175">Coiled coil</keyword>
<dbReference type="SMART" id="SM00387">
    <property type="entry name" value="HATPase_c"/>
    <property type="match status" value="1"/>
</dbReference>
<feature type="transmembrane region" description="Helical" evidence="7">
    <location>
        <begin position="261"/>
        <end position="279"/>
    </location>
</feature>
<dbReference type="PANTHER" id="PTHR43047">
    <property type="entry name" value="TWO-COMPONENT HISTIDINE PROTEIN KINASE"/>
    <property type="match status" value="1"/>
</dbReference>
<dbReference type="PROSITE" id="PS50839">
    <property type="entry name" value="CHASE"/>
    <property type="match status" value="1"/>
</dbReference>
<dbReference type="Gene3D" id="3.30.565.10">
    <property type="entry name" value="Histidine kinase-like ATPase, C-terminal domain"/>
    <property type="match status" value="1"/>
</dbReference>
<keyword evidence="5" id="KW-0418">Kinase</keyword>
<keyword evidence="12" id="KW-1185">Reference proteome</keyword>
<dbReference type="InterPro" id="IPR000014">
    <property type="entry name" value="PAS"/>
</dbReference>
<evidence type="ECO:0000256" key="1">
    <source>
        <dbReference type="ARBA" id="ARBA00000085"/>
    </source>
</evidence>
<dbReference type="NCBIfam" id="TIGR00229">
    <property type="entry name" value="sensory_box"/>
    <property type="match status" value="1"/>
</dbReference>
<dbReference type="Proteomes" id="UP000659697">
    <property type="component" value="Unassembled WGS sequence"/>
</dbReference>
<dbReference type="InterPro" id="IPR003661">
    <property type="entry name" value="HisK_dim/P_dom"/>
</dbReference>
<dbReference type="Gene3D" id="3.30.450.20">
    <property type="entry name" value="PAS domain"/>
    <property type="match status" value="1"/>
</dbReference>
<dbReference type="Pfam" id="PF00512">
    <property type="entry name" value="HisKA"/>
    <property type="match status" value="1"/>
</dbReference>
<evidence type="ECO:0000256" key="3">
    <source>
        <dbReference type="ARBA" id="ARBA00022553"/>
    </source>
</evidence>
<keyword evidence="7" id="KW-1133">Transmembrane helix</keyword>
<feature type="domain" description="Histidine kinase" evidence="8">
    <location>
        <begin position="417"/>
        <end position="633"/>
    </location>
</feature>
<feature type="coiled-coil region" evidence="6">
    <location>
        <begin position="26"/>
        <end position="60"/>
    </location>
</feature>
<evidence type="ECO:0000313" key="11">
    <source>
        <dbReference type="EMBL" id="GHG72890.1"/>
    </source>
</evidence>
<feature type="domain" description="PAS" evidence="9">
    <location>
        <begin position="294"/>
        <end position="339"/>
    </location>
</feature>
<dbReference type="SUPFAM" id="SSF55874">
    <property type="entry name" value="ATPase domain of HSP90 chaperone/DNA topoisomerase II/histidine kinase"/>
    <property type="match status" value="1"/>
</dbReference>
<dbReference type="SMART" id="SM01079">
    <property type="entry name" value="CHASE"/>
    <property type="match status" value="1"/>
</dbReference>
<evidence type="ECO:0000313" key="12">
    <source>
        <dbReference type="Proteomes" id="UP000659697"/>
    </source>
</evidence>
<keyword evidence="7" id="KW-0472">Membrane</keyword>
<evidence type="ECO:0000259" key="10">
    <source>
        <dbReference type="PROSITE" id="PS50839"/>
    </source>
</evidence>
<proteinExistence type="predicted"/>
<dbReference type="SUPFAM" id="SSF55785">
    <property type="entry name" value="PYP-like sensor domain (PAS domain)"/>
    <property type="match status" value="1"/>
</dbReference>
<name>A0ABQ3L244_9ALTE</name>
<dbReference type="SMART" id="SM00388">
    <property type="entry name" value="HisKA"/>
    <property type="match status" value="1"/>
</dbReference>
<dbReference type="InterPro" id="IPR005467">
    <property type="entry name" value="His_kinase_dom"/>
</dbReference>
<dbReference type="PROSITE" id="PS50109">
    <property type="entry name" value="HIS_KIN"/>
    <property type="match status" value="1"/>
</dbReference>
<dbReference type="InterPro" id="IPR036097">
    <property type="entry name" value="HisK_dim/P_sf"/>
</dbReference>
<sequence>MTKQHPAFTLWQWLAIMLAAILMWVGAELLVRYEQQRLQAEQLQQQLTIADKLRAQLETELNIPLYLTVGLASYITAKAGQVEDDELNILLPGLIRQAKHIRNIGIAPGNRINYIFPLAGNEQALHLYYPDLTEQWPVIADIITKRSARLAGPIVLRQGGTAFVYRYPIFMADDSYWGIISTVIDIEPIWRQLAENTARLGITIALRNRLEEGGFSNSFFGDNRLFQANNLLLNLAVRGADWQMALSAPEQASTRLWLLRAFLYITGLVMLLLLCRLFHTLQRLKLSSLALRDNEQTLRSIHDNVLDGIMTVDNEGIIQTANQSCYRLLGYGANSLPGQPWSILLAPSEQAIALPTSSTLPQIEIECRAQRASGEIFDLLLSHSTLPLHRKPRHLLVLRDITERKRVERLQSDFVATVSHELRTPLTAINGALGLAVGGALGELSNKQLKMLQLAQQSCTQLHQLVNDLLDFEKLHSGNMPFTITPITIDVLIAQCIAQLTANQTRQITLQNPGTPHGKVLADEVRLRQVILNLLSNALKFSAPDTPIVVELTSLATQLKVSVIDQGKGVPAAFEPLLFNRFAQANSAAVREQGGTGLGLAICKEIIAQLHGEIGYQRLAHGSCFYFTLPLAKAEPD</sequence>
<dbReference type="InterPro" id="IPR004358">
    <property type="entry name" value="Sig_transdc_His_kin-like_C"/>
</dbReference>
<evidence type="ECO:0000256" key="6">
    <source>
        <dbReference type="SAM" id="Coils"/>
    </source>
</evidence>
<dbReference type="Gene3D" id="1.10.287.130">
    <property type="match status" value="1"/>
</dbReference>
<dbReference type="SMART" id="SM00091">
    <property type="entry name" value="PAS"/>
    <property type="match status" value="1"/>
</dbReference>
<evidence type="ECO:0000256" key="2">
    <source>
        <dbReference type="ARBA" id="ARBA00012438"/>
    </source>
</evidence>
<keyword evidence="3" id="KW-0597">Phosphoprotein</keyword>
<evidence type="ECO:0000256" key="5">
    <source>
        <dbReference type="ARBA" id="ARBA00022777"/>
    </source>
</evidence>
<dbReference type="CDD" id="cd00082">
    <property type="entry name" value="HisKA"/>
    <property type="match status" value="1"/>
</dbReference>
<organism evidence="11 12">
    <name type="scientific">Alishewanella longhuensis</name>
    <dbReference type="NCBI Taxonomy" id="1091037"/>
    <lineage>
        <taxon>Bacteria</taxon>
        <taxon>Pseudomonadati</taxon>
        <taxon>Pseudomonadota</taxon>
        <taxon>Gammaproteobacteria</taxon>
        <taxon>Alteromonadales</taxon>
        <taxon>Alteromonadaceae</taxon>
        <taxon>Alishewanella</taxon>
    </lineage>
</organism>
<evidence type="ECO:0000259" key="8">
    <source>
        <dbReference type="PROSITE" id="PS50109"/>
    </source>
</evidence>
<dbReference type="EMBL" id="BNAO01000006">
    <property type="protein sequence ID" value="GHG72890.1"/>
    <property type="molecule type" value="Genomic_DNA"/>
</dbReference>
<reference evidence="12" key="1">
    <citation type="journal article" date="2019" name="Int. J. Syst. Evol. Microbiol.">
        <title>The Global Catalogue of Microorganisms (GCM) 10K type strain sequencing project: providing services to taxonomists for standard genome sequencing and annotation.</title>
        <authorList>
            <consortium name="The Broad Institute Genomics Platform"/>
            <consortium name="The Broad Institute Genome Sequencing Center for Infectious Disease"/>
            <person name="Wu L."/>
            <person name="Ma J."/>
        </authorList>
    </citation>
    <scope>NUCLEOTIDE SEQUENCE [LARGE SCALE GENOMIC DNA]</scope>
    <source>
        <strain evidence="12">CGMCC 1.7003</strain>
    </source>
</reference>
<dbReference type="PANTHER" id="PTHR43047:SF72">
    <property type="entry name" value="OSMOSENSING HISTIDINE PROTEIN KINASE SLN1"/>
    <property type="match status" value="1"/>
</dbReference>
<dbReference type="InterPro" id="IPR035965">
    <property type="entry name" value="PAS-like_dom_sf"/>
</dbReference>
<dbReference type="InterPro" id="IPR036890">
    <property type="entry name" value="HATPase_C_sf"/>
</dbReference>
<comment type="catalytic activity">
    <reaction evidence="1">
        <text>ATP + protein L-histidine = ADP + protein N-phospho-L-histidine.</text>
        <dbReference type="EC" id="2.7.13.3"/>
    </reaction>
</comment>
<gene>
    <name evidence="11" type="ORF">GCM10010919_25540</name>
</gene>
<feature type="transmembrane region" description="Helical" evidence="7">
    <location>
        <begin position="12"/>
        <end position="31"/>
    </location>
</feature>
<dbReference type="RefSeq" id="WP_189433405.1">
    <property type="nucleotide sequence ID" value="NZ_BNAO01000006.1"/>
</dbReference>
<evidence type="ECO:0000256" key="4">
    <source>
        <dbReference type="ARBA" id="ARBA00022679"/>
    </source>
</evidence>
<keyword evidence="7" id="KW-0812">Transmembrane</keyword>
<dbReference type="EC" id="2.7.13.3" evidence="2"/>
<feature type="domain" description="CHASE" evidence="10">
    <location>
        <begin position="112"/>
        <end position="187"/>
    </location>
</feature>
<dbReference type="Pfam" id="PF02518">
    <property type="entry name" value="HATPase_c"/>
    <property type="match status" value="1"/>
</dbReference>